<evidence type="ECO:0000313" key="12">
    <source>
        <dbReference type="EMBL" id="RJS46488.1"/>
    </source>
</evidence>
<organism evidence="12 13">
    <name type="scientific">Nocardioides cavernaquae</name>
    <dbReference type="NCBI Taxonomy" id="2321396"/>
    <lineage>
        <taxon>Bacteria</taxon>
        <taxon>Bacillati</taxon>
        <taxon>Actinomycetota</taxon>
        <taxon>Actinomycetes</taxon>
        <taxon>Propionibacteriales</taxon>
        <taxon>Nocardioidaceae</taxon>
        <taxon>Nocardioides</taxon>
    </lineage>
</organism>
<dbReference type="GO" id="GO:0009986">
    <property type="term" value="C:cell surface"/>
    <property type="evidence" value="ECO:0007669"/>
    <property type="project" value="UniProtKB-SubCell"/>
</dbReference>
<keyword evidence="7 9" id="KW-0413">Isomerase</keyword>
<dbReference type="GO" id="GO:0042603">
    <property type="term" value="C:capsule"/>
    <property type="evidence" value="ECO:0007669"/>
    <property type="project" value="UniProtKB-SubCell"/>
</dbReference>
<dbReference type="NCBIfam" id="NF009487">
    <property type="entry name" value="PRK12849.1"/>
    <property type="match status" value="1"/>
</dbReference>
<dbReference type="Proteomes" id="UP000276542">
    <property type="component" value="Unassembled WGS sequence"/>
</dbReference>
<evidence type="ECO:0000256" key="7">
    <source>
        <dbReference type="ARBA" id="ARBA00023235"/>
    </source>
</evidence>
<dbReference type="NCBIfam" id="NF009489">
    <property type="entry name" value="PRK12851.1"/>
    <property type="match status" value="1"/>
</dbReference>
<keyword evidence="5 9" id="KW-0067">ATP-binding</keyword>
<keyword evidence="6 9" id="KW-0143">Chaperone</keyword>
<feature type="binding site" evidence="9">
    <location>
        <position position="493"/>
    </location>
    <ligand>
        <name>ATP</name>
        <dbReference type="ChEBI" id="CHEBI:30616"/>
    </ligand>
</feature>
<dbReference type="GO" id="GO:0051082">
    <property type="term" value="F:unfolded protein binding"/>
    <property type="evidence" value="ECO:0007669"/>
    <property type="project" value="UniProtKB-UniRule"/>
</dbReference>
<name>A0A3A5H9G0_9ACTN</name>
<comment type="subcellular location">
    <subcellularLocation>
        <location evidence="2">Cell surface</location>
    </subcellularLocation>
    <subcellularLocation>
        <location evidence="9">Cytoplasm</location>
    </subcellularLocation>
    <subcellularLocation>
        <location evidence="8">Secreted</location>
        <location evidence="8">Capsule</location>
    </subcellularLocation>
    <subcellularLocation>
        <location evidence="1">Secreted</location>
        <location evidence="1">Cell wall</location>
    </subcellularLocation>
</comment>
<keyword evidence="9" id="KW-0963">Cytoplasm</keyword>
<keyword evidence="13" id="KW-1185">Reference proteome</keyword>
<dbReference type="NCBIfam" id="NF000592">
    <property type="entry name" value="PRK00013.1"/>
    <property type="match status" value="1"/>
</dbReference>
<comment type="caution">
    <text evidence="12">The sequence shown here is derived from an EMBL/GenBank/DDBJ whole genome shotgun (WGS) entry which is preliminary data.</text>
</comment>
<dbReference type="GO" id="GO:0009408">
    <property type="term" value="P:response to heat"/>
    <property type="evidence" value="ECO:0007669"/>
    <property type="project" value="UniProtKB-ARBA"/>
</dbReference>
<evidence type="ECO:0000256" key="8">
    <source>
        <dbReference type="ARBA" id="ARBA00025702"/>
    </source>
</evidence>
<dbReference type="HAMAP" id="MF_00600">
    <property type="entry name" value="CH60"/>
    <property type="match status" value="1"/>
</dbReference>
<dbReference type="SUPFAM" id="SSF52029">
    <property type="entry name" value="GroEL apical domain-like"/>
    <property type="match status" value="1"/>
</dbReference>
<dbReference type="Gene3D" id="3.50.7.10">
    <property type="entry name" value="GroEL"/>
    <property type="match status" value="1"/>
</dbReference>
<dbReference type="Gene3D" id="3.30.260.10">
    <property type="entry name" value="TCP-1-like chaperonin intermediate domain"/>
    <property type="match status" value="1"/>
</dbReference>
<gene>
    <name evidence="9 12" type="primary">groL</name>
    <name evidence="9" type="synonym">groEL</name>
    <name evidence="12" type="ORF">D4739_09875</name>
</gene>
<evidence type="ECO:0000313" key="13">
    <source>
        <dbReference type="Proteomes" id="UP000276542"/>
    </source>
</evidence>
<dbReference type="GO" id="GO:0140662">
    <property type="term" value="F:ATP-dependent protein folding chaperone"/>
    <property type="evidence" value="ECO:0007669"/>
    <property type="project" value="InterPro"/>
</dbReference>
<dbReference type="SUPFAM" id="SSF48592">
    <property type="entry name" value="GroEL equatorial domain-like"/>
    <property type="match status" value="1"/>
</dbReference>
<evidence type="ECO:0000256" key="6">
    <source>
        <dbReference type="ARBA" id="ARBA00023186"/>
    </source>
</evidence>
<comment type="caution">
    <text evidence="9">Lacks conserved residue(s) required for the propagation of feature annotation.</text>
</comment>
<dbReference type="PRINTS" id="PR00298">
    <property type="entry name" value="CHAPERONIN60"/>
</dbReference>
<dbReference type="Gene3D" id="1.10.560.10">
    <property type="entry name" value="GroEL-like equatorial domain"/>
    <property type="match status" value="1"/>
</dbReference>
<dbReference type="EC" id="5.6.1.7" evidence="9"/>
<dbReference type="NCBIfam" id="NF009488">
    <property type="entry name" value="PRK12850.1"/>
    <property type="match status" value="1"/>
</dbReference>
<comment type="function">
    <text evidence="9 11">Together with its co-chaperonin GroES, plays an essential role in assisting protein folding. The GroEL-GroES system forms a nano-cage that allows encapsulation of the non-native substrate proteins and provides a physical environment optimized to promote and accelerate protein folding.</text>
</comment>
<dbReference type="PANTHER" id="PTHR45633">
    <property type="entry name" value="60 KDA HEAT SHOCK PROTEIN, MITOCHONDRIAL"/>
    <property type="match status" value="1"/>
</dbReference>
<dbReference type="GO" id="GO:0005524">
    <property type="term" value="F:ATP binding"/>
    <property type="evidence" value="ECO:0007669"/>
    <property type="project" value="UniProtKB-UniRule"/>
</dbReference>
<evidence type="ECO:0000256" key="9">
    <source>
        <dbReference type="HAMAP-Rule" id="MF_00600"/>
    </source>
</evidence>
<dbReference type="AlphaFoldDB" id="A0A3A5H9G0"/>
<feature type="binding site" evidence="9">
    <location>
        <begin position="29"/>
        <end position="32"/>
    </location>
    <ligand>
        <name>ATP</name>
        <dbReference type="ChEBI" id="CHEBI:30616"/>
    </ligand>
</feature>
<evidence type="ECO:0000256" key="2">
    <source>
        <dbReference type="ARBA" id="ARBA00004241"/>
    </source>
</evidence>
<dbReference type="CDD" id="cd03344">
    <property type="entry name" value="GroEL"/>
    <property type="match status" value="1"/>
</dbReference>
<evidence type="ECO:0000256" key="11">
    <source>
        <dbReference type="RuleBase" id="RU000419"/>
    </source>
</evidence>
<reference evidence="13" key="1">
    <citation type="submission" date="2018-09" db="EMBL/GenBank/DDBJ databases">
        <authorList>
            <person name="Zhu H."/>
        </authorList>
    </citation>
    <scope>NUCLEOTIDE SEQUENCE [LARGE SCALE GENOMIC DNA]</scope>
    <source>
        <strain evidence="13">K1W22B-1</strain>
    </source>
</reference>
<dbReference type="OrthoDB" id="9766614at2"/>
<protein>
    <recommendedName>
        <fullName evidence="9">Chaperonin GroEL</fullName>
        <ecNumber evidence="9">5.6.1.7</ecNumber>
    </recommendedName>
    <alternativeName>
        <fullName evidence="9">60 kDa chaperonin</fullName>
    </alternativeName>
    <alternativeName>
        <fullName evidence="9">Chaperonin-60</fullName>
        <shortName evidence="9">Cpn60</shortName>
    </alternativeName>
</protein>
<dbReference type="EMBL" id="QYRP01000002">
    <property type="protein sequence ID" value="RJS46488.1"/>
    <property type="molecule type" value="Genomic_DNA"/>
</dbReference>
<evidence type="ECO:0000256" key="5">
    <source>
        <dbReference type="ARBA" id="ARBA00022840"/>
    </source>
</evidence>
<comment type="similarity">
    <text evidence="3 9 10">Belongs to the chaperonin (HSP60) family.</text>
</comment>
<dbReference type="PROSITE" id="PS00296">
    <property type="entry name" value="CHAPERONINS_CPN60"/>
    <property type="match status" value="1"/>
</dbReference>
<dbReference type="SUPFAM" id="SSF54849">
    <property type="entry name" value="GroEL-intermediate domain like"/>
    <property type="match status" value="1"/>
</dbReference>
<dbReference type="InterPro" id="IPR027409">
    <property type="entry name" value="GroEL-like_apical_dom_sf"/>
</dbReference>
<evidence type="ECO:0000256" key="1">
    <source>
        <dbReference type="ARBA" id="ARBA00004191"/>
    </source>
</evidence>
<dbReference type="NCBIfam" id="TIGR02348">
    <property type="entry name" value="GroEL"/>
    <property type="match status" value="1"/>
</dbReference>
<accession>A0A3A5H9G0</accession>
<dbReference type="GO" id="GO:0005737">
    <property type="term" value="C:cytoplasm"/>
    <property type="evidence" value="ECO:0007669"/>
    <property type="project" value="UniProtKB-SubCell"/>
</dbReference>
<dbReference type="FunFam" id="3.50.7.10:FF:000001">
    <property type="entry name" value="60 kDa chaperonin"/>
    <property type="match status" value="1"/>
</dbReference>
<dbReference type="GO" id="GO:0042026">
    <property type="term" value="P:protein refolding"/>
    <property type="evidence" value="ECO:0007669"/>
    <property type="project" value="UniProtKB-UniRule"/>
</dbReference>
<sequence>MPKILEFDENARRSLERGVDKLANAVKVTLGPKGRYVVLDKKWGAPTITNDGVTVAREIELDDPFENLGAQLTKEVATKTNDVAGDGTTTATVLAQAMVHEGLRAVAAGANPMGLKRGMDAAATAVGEALREAARPVASREDMASVATISSRDSLIGDLLAEAFDKVGKDGVITVEESNTMGTELEFTEGMQWDKGYTSPYFVTDAERMEAVLDDPYILINQGKVSALADLLPVLEKVMQTGKPLVIIAEDVEGEALSTLVVNKIRGTFNTLVVKAAGFGDRRKQVMQDIAILTGGTVISPEVGLKLDQVGLESLGRARRVVATKDNTTIVDGAGDDEAVAGRVNQIKQEIEKSDSDWDTEKLQERLAKLAGGVCVIKVGAATEVELKEKKHRIEDAVSATRAAIEEGIVAGGGSALIHAVSVLSDDLGLEGDEAIGVRIVRKSADEPLRWIAENGGENGYVVTTKVRDLGVGNGYNAATGQYGDLVAQGVLDPVKVTRSALVNATSIAAMLLTTETLIVEKPVDEDDVPAAGGHGHGHGH</sequence>
<dbReference type="GO" id="GO:0016853">
    <property type="term" value="F:isomerase activity"/>
    <property type="evidence" value="ECO:0007669"/>
    <property type="project" value="UniProtKB-KW"/>
</dbReference>
<dbReference type="InterPro" id="IPR027410">
    <property type="entry name" value="TCP-1-like_intermed_sf"/>
</dbReference>
<evidence type="ECO:0000256" key="4">
    <source>
        <dbReference type="ARBA" id="ARBA00022741"/>
    </source>
</evidence>
<evidence type="ECO:0000256" key="3">
    <source>
        <dbReference type="ARBA" id="ARBA00006607"/>
    </source>
</evidence>
<feature type="binding site" evidence="9">
    <location>
        <begin position="477"/>
        <end position="479"/>
    </location>
    <ligand>
        <name>ATP</name>
        <dbReference type="ChEBI" id="CHEBI:30616"/>
    </ligand>
</feature>
<proteinExistence type="inferred from homology"/>
<dbReference type="Pfam" id="PF00118">
    <property type="entry name" value="Cpn60_TCP1"/>
    <property type="match status" value="1"/>
</dbReference>
<dbReference type="RefSeq" id="WP_120060459.1">
    <property type="nucleotide sequence ID" value="NZ_QYRP01000002.1"/>
</dbReference>
<feature type="binding site" evidence="9">
    <location>
        <position position="413"/>
    </location>
    <ligand>
        <name>ATP</name>
        <dbReference type="ChEBI" id="CHEBI:30616"/>
    </ligand>
</feature>
<dbReference type="InterPro" id="IPR027413">
    <property type="entry name" value="GROEL-like_equatorial_sf"/>
</dbReference>
<dbReference type="InterPro" id="IPR001844">
    <property type="entry name" value="Cpn60/GroEL"/>
</dbReference>
<feature type="binding site" evidence="9">
    <location>
        <begin position="86"/>
        <end position="90"/>
    </location>
    <ligand>
        <name>ATP</name>
        <dbReference type="ChEBI" id="CHEBI:30616"/>
    </ligand>
</feature>
<dbReference type="InterPro" id="IPR018370">
    <property type="entry name" value="Chaperonin_Cpn60_CS"/>
</dbReference>
<evidence type="ECO:0000256" key="10">
    <source>
        <dbReference type="RuleBase" id="RU000418"/>
    </source>
</evidence>
<comment type="subunit">
    <text evidence="9 11">Forms a cylinder of 14 subunits composed of two heptameric rings stacked back-to-back. Interacts with the co-chaperonin GroES.</text>
</comment>
<dbReference type="InterPro" id="IPR002423">
    <property type="entry name" value="Cpn60/GroEL/TCP-1"/>
</dbReference>
<keyword evidence="4 9" id="KW-0547">Nucleotide-binding</keyword>